<dbReference type="AlphaFoldDB" id="A0A1I5VBA9"/>
<dbReference type="SUPFAM" id="SSF88713">
    <property type="entry name" value="Glycoside hydrolase/deacetylase"/>
    <property type="match status" value="1"/>
</dbReference>
<keyword evidence="1" id="KW-0472">Membrane</keyword>
<dbReference type="PANTHER" id="PTHR10587:SF137">
    <property type="entry name" value="4-DEOXY-4-FORMAMIDO-L-ARABINOSE-PHOSPHOUNDECAPRENOL DEFORMYLASE ARND-RELATED"/>
    <property type="match status" value="1"/>
</dbReference>
<dbReference type="GO" id="GO:0005975">
    <property type="term" value="P:carbohydrate metabolic process"/>
    <property type="evidence" value="ECO:0007669"/>
    <property type="project" value="InterPro"/>
</dbReference>
<reference evidence="3 4" key="1">
    <citation type="submission" date="2016-10" db="EMBL/GenBank/DDBJ databases">
        <authorList>
            <person name="de Groot N.N."/>
        </authorList>
    </citation>
    <scope>NUCLEOTIDE SEQUENCE [LARGE SCALE GENOMIC DNA]</scope>
    <source>
        <strain evidence="3 4">DSM 20678</strain>
    </source>
</reference>
<keyword evidence="1" id="KW-0812">Transmembrane</keyword>
<feature type="transmembrane region" description="Helical" evidence="1">
    <location>
        <begin position="6"/>
        <end position="25"/>
    </location>
</feature>
<feature type="domain" description="NodB homology" evidence="2">
    <location>
        <begin position="42"/>
        <end position="226"/>
    </location>
</feature>
<evidence type="ECO:0000259" key="2">
    <source>
        <dbReference type="PROSITE" id="PS51677"/>
    </source>
</evidence>
<accession>A0A1I5VBA9</accession>
<dbReference type="RefSeq" id="WP_025747986.1">
    <property type="nucleotide sequence ID" value="NZ_FOXR01000010.1"/>
</dbReference>
<evidence type="ECO:0000313" key="3">
    <source>
        <dbReference type="EMBL" id="SFQ04692.1"/>
    </source>
</evidence>
<protein>
    <submittedName>
        <fullName evidence="3">Peptidoglycan/xylan/chitin deacetylase, PgdA/CDA1 family</fullName>
    </submittedName>
</protein>
<dbReference type="CDD" id="cd10959">
    <property type="entry name" value="CE4_NodB_like_3"/>
    <property type="match status" value="1"/>
</dbReference>
<gene>
    <name evidence="3" type="ORF">SAMN05444406_11066</name>
</gene>
<dbReference type="Gene3D" id="3.20.20.370">
    <property type="entry name" value="Glycoside hydrolase/deacetylase"/>
    <property type="match status" value="1"/>
</dbReference>
<dbReference type="Pfam" id="PF01522">
    <property type="entry name" value="Polysacc_deac_1"/>
    <property type="match status" value="1"/>
</dbReference>
<dbReference type="EMBL" id="FOXR01000010">
    <property type="protein sequence ID" value="SFQ04692.1"/>
    <property type="molecule type" value="Genomic_DNA"/>
</dbReference>
<proteinExistence type="predicted"/>
<sequence length="236" mass="26578">MWVFASIAAAAIAIFAIYCLIPNYWMRNRSKRVVRCGETNKPWIALTFDDGPNPIYTPKLLDILKEAGVKATFFVVGEQALRYPHILRRMHSEGHTVGCHSFSHRHAWLMSPLRTFSDIELTCQAIKSSLGHQPRWYRPPWGMFNLCSAAAARRLGLEIAYWSIEAQDWEAKTTARHIYDAVISQAQPGSIVVLHDNRGAPGAPAKTLEALPSIIDTLKKKGYTFVTLDQLKGDRT</sequence>
<dbReference type="GO" id="GO:0016810">
    <property type="term" value="F:hydrolase activity, acting on carbon-nitrogen (but not peptide) bonds"/>
    <property type="evidence" value="ECO:0007669"/>
    <property type="project" value="InterPro"/>
</dbReference>
<dbReference type="InterPro" id="IPR050248">
    <property type="entry name" value="Polysacc_deacetylase_ArnD"/>
</dbReference>
<dbReference type="Proteomes" id="UP000198577">
    <property type="component" value="Unassembled WGS sequence"/>
</dbReference>
<dbReference type="OrthoDB" id="258610at2"/>
<dbReference type="InterPro" id="IPR011330">
    <property type="entry name" value="Glyco_hydro/deAcase_b/a-brl"/>
</dbReference>
<organism evidence="3 4">
    <name type="scientific">Caldicoprobacter faecalis</name>
    <dbReference type="NCBI Taxonomy" id="937334"/>
    <lineage>
        <taxon>Bacteria</taxon>
        <taxon>Bacillati</taxon>
        <taxon>Bacillota</taxon>
        <taxon>Clostridia</taxon>
        <taxon>Caldicoprobacterales</taxon>
        <taxon>Caldicoprobacteraceae</taxon>
        <taxon>Caldicoprobacter</taxon>
    </lineage>
</organism>
<dbReference type="STRING" id="937334.SAMN05444406_11066"/>
<dbReference type="PROSITE" id="PS51677">
    <property type="entry name" value="NODB"/>
    <property type="match status" value="1"/>
</dbReference>
<evidence type="ECO:0000313" key="4">
    <source>
        <dbReference type="Proteomes" id="UP000198577"/>
    </source>
</evidence>
<dbReference type="InterPro" id="IPR002509">
    <property type="entry name" value="NODB_dom"/>
</dbReference>
<name>A0A1I5VBA9_9FIRM</name>
<keyword evidence="4" id="KW-1185">Reference proteome</keyword>
<evidence type="ECO:0000256" key="1">
    <source>
        <dbReference type="SAM" id="Phobius"/>
    </source>
</evidence>
<dbReference type="PANTHER" id="PTHR10587">
    <property type="entry name" value="GLYCOSYL TRANSFERASE-RELATED"/>
    <property type="match status" value="1"/>
</dbReference>
<keyword evidence="1" id="KW-1133">Transmembrane helix</keyword>